<comment type="caution">
    <text evidence="1">The sequence shown here is derived from an EMBL/GenBank/DDBJ whole genome shotgun (WGS) entry which is preliminary data.</text>
</comment>
<dbReference type="AlphaFoldDB" id="A0A3S5A4W2"/>
<protein>
    <submittedName>
        <fullName evidence="1">Uncharacterized protein</fullName>
    </submittedName>
</protein>
<name>A0A3S5A4W2_9PLAT</name>
<reference evidence="1" key="1">
    <citation type="submission" date="2018-11" db="EMBL/GenBank/DDBJ databases">
        <authorList>
            <consortium name="Pathogen Informatics"/>
        </authorList>
    </citation>
    <scope>NUCLEOTIDE SEQUENCE</scope>
</reference>
<evidence type="ECO:0000313" key="2">
    <source>
        <dbReference type="Proteomes" id="UP000784294"/>
    </source>
</evidence>
<evidence type="ECO:0000313" key="1">
    <source>
        <dbReference type="EMBL" id="VEL07041.1"/>
    </source>
</evidence>
<dbReference type="Proteomes" id="UP000784294">
    <property type="component" value="Unassembled WGS sequence"/>
</dbReference>
<keyword evidence="2" id="KW-1185">Reference proteome</keyword>
<gene>
    <name evidence="1" type="ORF">PXEA_LOCUS481</name>
</gene>
<dbReference type="EMBL" id="CAAALY010000893">
    <property type="protein sequence ID" value="VEL07041.1"/>
    <property type="molecule type" value="Genomic_DNA"/>
</dbReference>
<organism evidence="1 2">
    <name type="scientific">Protopolystoma xenopodis</name>
    <dbReference type="NCBI Taxonomy" id="117903"/>
    <lineage>
        <taxon>Eukaryota</taxon>
        <taxon>Metazoa</taxon>
        <taxon>Spiralia</taxon>
        <taxon>Lophotrochozoa</taxon>
        <taxon>Platyhelminthes</taxon>
        <taxon>Monogenea</taxon>
        <taxon>Polyopisthocotylea</taxon>
        <taxon>Polystomatidea</taxon>
        <taxon>Polystomatidae</taxon>
        <taxon>Protopolystoma</taxon>
    </lineage>
</organism>
<proteinExistence type="predicted"/>
<dbReference type="InterPro" id="IPR029063">
    <property type="entry name" value="SAM-dependent_MTases_sf"/>
</dbReference>
<accession>A0A3S5A4W2</accession>
<dbReference type="Gene3D" id="3.40.50.150">
    <property type="entry name" value="Vaccinia Virus protein VP39"/>
    <property type="match status" value="1"/>
</dbReference>
<sequence length="136" mass="14754">MLATLVSKPGASLIIKLWNTGSELDAFLAEVAEFYKGPWVRSRSLSKQSDPPSLGFTKTLDRSIPITADSSACLNTTTLRKNRPLVSPPASSKRLSNHIGLRLIKPQASRSDSAEIYLVAKGFTHPKLAECSGQDE</sequence>
<dbReference type="OrthoDB" id="20105at2759"/>